<feature type="region of interest" description="Disordered" evidence="3">
    <location>
        <begin position="917"/>
        <end position="947"/>
    </location>
</feature>
<feature type="domain" description="Fibronectin type-III" evidence="4">
    <location>
        <begin position="940"/>
        <end position="1025"/>
    </location>
</feature>
<comment type="caution">
    <text evidence="5">The sequence shown here is derived from an EMBL/GenBank/DDBJ whole genome shotgun (WGS) entry which is preliminary data.</text>
</comment>
<evidence type="ECO:0000256" key="3">
    <source>
        <dbReference type="SAM" id="MobiDB-lite"/>
    </source>
</evidence>
<gene>
    <name evidence="5" type="ORF">RQM59_01855</name>
</gene>
<dbReference type="Pfam" id="PF18962">
    <property type="entry name" value="Por_Secre_tail"/>
    <property type="match status" value="1"/>
</dbReference>
<evidence type="ECO:0000256" key="1">
    <source>
        <dbReference type="ARBA" id="ARBA00022729"/>
    </source>
</evidence>
<feature type="region of interest" description="Disordered" evidence="3">
    <location>
        <begin position="101"/>
        <end position="124"/>
    </location>
</feature>
<name>A0ABU3LDF3_9FLAO</name>
<keyword evidence="2" id="KW-0677">Repeat</keyword>
<dbReference type="NCBIfam" id="TIGR04183">
    <property type="entry name" value="Por_Secre_tail"/>
    <property type="match status" value="1"/>
</dbReference>
<organism evidence="5 6">
    <name type="scientific">Asprobacillus argus</name>
    <dbReference type="NCBI Taxonomy" id="3076534"/>
    <lineage>
        <taxon>Bacteria</taxon>
        <taxon>Pseudomonadati</taxon>
        <taxon>Bacteroidota</taxon>
        <taxon>Flavobacteriia</taxon>
        <taxon>Flavobacteriales</taxon>
        <taxon>Flavobacteriaceae</taxon>
        <taxon>Asprobacillus</taxon>
    </lineage>
</organism>
<keyword evidence="1" id="KW-0732">Signal</keyword>
<sequence length="1543" mass="164613">MKKKLFRLLIGGVCVTALSVGIYKKFAEENSKAKISEKRQKHHEFLKNSPFKESLTWNKKVRKKNGLPPNKYFEQMWELTINPSTGKLDDGNLTLLREQLQQERQSQRNPGNAANAWTERGPNNVGGRTRAILFDPNDSSNNTVYAGGVSGGLWKNTNISSSSSQWSRVQNVPGNLSVSSITVDPNNSNIWYVGTGEQYTAGDVVGSGVYKTTDGGTTWTAVNIPAAGDATFEYSATNLFLSGIFYVNDVIAWNNGGNTELYVGVGAFVYGDASSPSNWLGLQTAGIYRSTNGGSTWSRVESSNMSHVQNGKTYYYIPNDFEIGADNKLWMGTIANAFNQGGGRVYSSTNGSTWTEAGASPLTDSNRVEIEVSASNANKLYALTQGSSSPVHIYGTTNGFSSITTKALPNDADTGIAANDFCRGQAFYDLVIEADPANDDILYVGGIDLFKSTNGGSSWSQLSHWYGGFGFQNVHADQHAIAFGNNSSTRMVYGNDGGIYYSGNAGSSITSRNNGYNVTQFVKAGIGPDGSGDTTGIFSAGAQDNGTQAFRNPVAGINSSVESTDGDGFYTFIDKDGQYMIATYVRNVIYRFNLPWNGQSRIQGGATTLFNDSQNTGDFVNQMDYDSNANRLLSNKSNASSNAILSINVASNSNGTLTNSALTAKPTAFRASPFANNTWYVGMANGGLLRLTNVTNSSASWSTITTPFVGSVSSVRFGETANDLIVTIHNYGVTSIWYSSNAGSSWVSKEGNLPDIPVRDFLLNPLSTNEAILATQLGVWETENFNDANPSWTQAYNGMSDVSVTAFDYWAVNGDDTNNKVIASTYGRGVFTGQFTATSTPDTEAPTAPSSLAAANTTETTTDLSWNASTDNVGVASYDVYQNGAVIGNVGTTNYQVTGLTANTAYNFYVIAKDAAGNSSPQSNTVNITTDAPDTQAPTAPTNLSSSNVTESAASLSWTASTDNVGVDSYDVYQGASVIGSTSNTSYQVTGLAASTSYTFSVRAKDVAGNVSSASNTVNVTTDAVQITYCSSQSSNINDEYIGRVQLNTIDNASGGQFYTDFTSISTTLTKGSQYTVTVTPTWTGTTYSEGYSVWIDYNKDGDFTDAGEQVFSQSATQTTPVSGSFTVPAGATETSTRMRVSMSYNATPTSCQSFTYGEVEDYTVVIAAAGPDTEAPSNPSGLSASNTTETTTDLSWNASTDNVAVTGYDVYQGATNIASVSGTTYQVTGLSENTSYSFTVRAKDAAGNISGNSNTANVTTLAAPTCSDGIQNGDETGVDCGGSSCAPCASSNTILNQSYFESGWDGWADGGTDCFRYSGSRSYQGSYSIRIRDNSGTGSAMTLSNIDTSPYSSVEINFFFYVYSMENGEDFWLRFYDGSSWTTVGTWVRGSGIENNNFYEATITLTAAQYNFAVNSGFRFQNDASGNNDQIYIDQVTITGITSGAPAANSLVALGRNISQASGASNFNDDLIIYPNPVKNVVNINPSYNVNSNFRIIDLTGKTVLSGSMLNNTINVSKLKTGVYLLELSDEEEKFVQKFIKQ</sequence>
<dbReference type="Gene3D" id="2.130.10.10">
    <property type="entry name" value="YVTN repeat-like/Quinoprotein amine dehydrogenase"/>
    <property type="match status" value="4"/>
</dbReference>
<accession>A0ABU3LDF3</accession>
<dbReference type="InterPro" id="IPR003961">
    <property type="entry name" value="FN3_dom"/>
</dbReference>
<dbReference type="PANTHER" id="PTHR46708">
    <property type="entry name" value="TENASCIN"/>
    <property type="match status" value="1"/>
</dbReference>
<dbReference type="PANTHER" id="PTHR46708:SF2">
    <property type="entry name" value="FIBRONECTIN TYPE-III DOMAIN-CONTAINING PROTEIN"/>
    <property type="match status" value="1"/>
</dbReference>
<dbReference type="InterPro" id="IPR013783">
    <property type="entry name" value="Ig-like_fold"/>
</dbReference>
<dbReference type="InterPro" id="IPR015943">
    <property type="entry name" value="WD40/YVTN_repeat-like_dom_sf"/>
</dbReference>
<dbReference type="RefSeq" id="WP_349240355.1">
    <property type="nucleotide sequence ID" value="NZ_JAVTTO010000001.1"/>
</dbReference>
<evidence type="ECO:0000313" key="6">
    <source>
        <dbReference type="Proteomes" id="UP001257277"/>
    </source>
</evidence>
<dbReference type="Pfam" id="PF00041">
    <property type="entry name" value="fn3"/>
    <property type="match status" value="3"/>
</dbReference>
<dbReference type="Gene3D" id="2.60.40.10">
    <property type="entry name" value="Immunoglobulins"/>
    <property type="match status" value="3"/>
</dbReference>
<dbReference type="Proteomes" id="UP001257277">
    <property type="component" value="Unassembled WGS sequence"/>
</dbReference>
<evidence type="ECO:0000259" key="4">
    <source>
        <dbReference type="PROSITE" id="PS50853"/>
    </source>
</evidence>
<feature type="domain" description="Fibronectin type-III" evidence="4">
    <location>
        <begin position="1176"/>
        <end position="1264"/>
    </location>
</feature>
<dbReference type="SUPFAM" id="SSF49265">
    <property type="entry name" value="Fibronectin type III"/>
    <property type="match status" value="2"/>
</dbReference>
<evidence type="ECO:0000313" key="5">
    <source>
        <dbReference type="EMBL" id="MDT7831102.1"/>
    </source>
</evidence>
<dbReference type="InterPro" id="IPR036116">
    <property type="entry name" value="FN3_sf"/>
</dbReference>
<feature type="domain" description="Fibronectin type-III" evidence="4">
    <location>
        <begin position="848"/>
        <end position="933"/>
    </location>
</feature>
<protein>
    <submittedName>
        <fullName evidence="5">Fibronectin type III domain-containing protein</fullName>
    </submittedName>
</protein>
<feature type="compositionally biased region" description="Low complexity" evidence="3">
    <location>
        <begin position="929"/>
        <end position="942"/>
    </location>
</feature>
<dbReference type="InterPro" id="IPR026444">
    <property type="entry name" value="Secre_tail"/>
</dbReference>
<dbReference type="InterPro" id="IPR050991">
    <property type="entry name" value="ECM_Regulatory_Proteins"/>
</dbReference>
<reference evidence="5 6" key="1">
    <citation type="submission" date="2023-09" db="EMBL/GenBank/DDBJ databases">
        <title>Novel taxa isolated from Blanes Bay.</title>
        <authorList>
            <person name="Rey-Velasco X."/>
            <person name="Lucena T."/>
        </authorList>
    </citation>
    <scope>NUCLEOTIDE SEQUENCE [LARGE SCALE GENOMIC DNA]</scope>
    <source>
        <strain evidence="5 6">S356</strain>
    </source>
</reference>
<feature type="compositionally biased region" description="Polar residues" evidence="3">
    <location>
        <begin position="1176"/>
        <end position="1194"/>
    </location>
</feature>
<dbReference type="PROSITE" id="PS50853">
    <property type="entry name" value="FN3"/>
    <property type="match status" value="3"/>
</dbReference>
<dbReference type="SUPFAM" id="SSF110296">
    <property type="entry name" value="Oligoxyloglucan reducing end-specific cellobiohydrolase"/>
    <property type="match status" value="2"/>
</dbReference>
<dbReference type="InterPro" id="IPR045474">
    <property type="entry name" value="GEVED"/>
</dbReference>
<feature type="region of interest" description="Disordered" evidence="3">
    <location>
        <begin position="1171"/>
        <end position="1194"/>
    </location>
</feature>
<dbReference type="Pfam" id="PF20009">
    <property type="entry name" value="GEVED"/>
    <property type="match status" value="1"/>
</dbReference>
<dbReference type="EMBL" id="JAVTTO010000001">
    <property type="protein sequence ID" value="MDT7831102.1"/>
    <property type="molecule type" value="Genomic_DNA"/>
</dbReference>
<keyword evidence="6" id="KW-1185">Reference proteome</keyword>
<evidence type="ECO:0000256" key="2">
    <source>
        <dbReference type="ARBA" id="ARBA00022737"/>
    </source>
</evidence>
<proteinExistence type="predicted"/>
<feature type="compositionally biased region" description="Polar residues" evidence="3">
    <location>
        <begin position="917"/>
        <end position="928"/>
    </location>
</feature>
<dbReference type="SMART" id="SM00060">
    <property type="entry name" value="FN3"/>
    <property type="match status" value="3"/>
</dbReference>
<dbReference type="Gene3D" id="2.60.120.260">
    <property type="entry name" value="Galactose-binding domain-like"/>
    <property type="match status" value="1"/>
</dbReference>
<dbReference type="CDD" id="cd00063">
    <property type="entry name" value="FN3"/>
    <property type="match status" value="3"/>
</dbReference>